<keyword evidence="6" id="KW-0521">NADP</keyword>
<comment type="cofactor">
    <cofactor evidence="1">
        <name>FMN</name>
        <dbReference type="ChEBI" id="CHEBI:58210"/>
    </cofactor>
</comment>
<evidence type="ECO:0000256" key="3">
    <source>
        <dbReference type="ARBA" id="ARBA00022630"/>
    </source>
</evidence>
<reference evidence="11" key="1">
    <citation type="journal article" date="2012" name="Proc. Natl. Acad. Sci. U.S.A.">
        <title>Antigenic diversity is generated by distinct evolutionary mechanisms in African trypanosome species.</title>
        <authorList>
            <person name="Jackson A.P."/>
            <person name="Berry A."/>
            <person name="Aslett M."/>
            <person name="Allison H.C."/>
            <person name="Burton P."/>
            <person name="Vavrova-Anderson J."/>
            <person name="Brown R."/>
            <person name="Browne H."/>
            <person name="Corton N."/>
            <person name="Hauser H."/>
            <person name="Gamble J."/>
            <person name="Gilderthorp R."/>
            <person name="Marcello L."/>
            <person name="McQuillan J."/>
            <person name="Otto T.D."/>
            <person name="Quail M.A."/>
            <person name="Sanders M.J."/>
            <person name="van Tonder A."/>
            <person name="Ginger M.L."/>
            <person name="Field M.C."/>
            <person name="Barry J.D."/>
            <person name="Hertz-Fowler C."/>
            <person name="Berriman M."/>
        </authorList>
    </citation>
    <scope>NUCLEOTIDE SEQUENCE</scope>
    <source>
        <strain evidence="11">Y486</strain>
    </source>
</reference>
<dbReference type="EC" id="1.6.2.4" evidence="11"/>
<dbReference type="SUPFAM" id="SSF52343">
    <property type="entry name" value="Ferredoxin reductase-like, C-terminal NADP-linked domain"/>
    <property type="match status" value="1"/>
</dbReference>
<dbReference type="InterPro" id="IPR039261">
    <property type="entry name" value="FNR_nucleotide-bd"/>
</dbReference>
<dbReference type="InterPro" id="IPR023173">
    <property type="entry name" value="NADPH_Cyt_P450_Rdtase_alpha"/>
</dbReference>
<dbReference type="Gene3D" id="2.40.30.10">
    <property type="entry name" value="Translation factors"/>
    <property type="match status" value="1"/>
</dbReference>
<feature type="domain" description="FAD-binding FR-type" evidence="10">
    <location>
        <begin position="317"/>
        <end position="554"/>
    </location>
</feature>
<dbReference type="PRINTS" id="PR00369">
    <property type="entry name" value="FLAVODOXIN"/>
</dbReference>
<keyword evidence="8" id="KW-0472">Membrane</keyword>
<accession>G0U3H7</accession>
<evidence type="ECO:0000256" key="8">
    <source>
        <dbReference type="SAM" id="Phobius"/>
    </source>
</evidence>
<dbReference type="InterPro" id="IPR001433">
    <property type="entry name" value="OxRdtase_FAD/NAD-bd"/>
</dbReference>
<feature type="transmembrane region" description="Helical" evidence="8">
    <location>
        <begin position="52"/>
        <end position="70"/>
    </location>
</feature>
<dbReference type="PROSITE" id="PS50902">
    <property type="entry name" value="FLAVODOXIN_LIKE"/>
    <property type="match status" value="1"/>
</dbReference>
<evidence type="ECO:0000256" key="4">
    <source>
        <dbReference type="ARBA" id="ARBA00022643"/>
    </source>
</evidence>
<keyword evidence="8" id="KW-0812">Transmembrane</keyword>
<dbReference type="Pfam" id="PF00175">
    <property type="entry name" value="NAD_binding_1"/>
    <property type="match status" value="1"/>
</dbReference>
<dbReference type="InterPro" id="IPR001094">
    <property type="entry name" value="Flavdoxin-like"/>
</dbReference>
<protein>
    <submittedName>
        <fullName evidence="11">Putative cytochrome P450 reductase</fullName>
        <ecNumber evidence="11">1.6.2.4</ecNumber>
    </submittedName>
</protein>
<keyword evidence="5" id="KW-0274">FAD</keyword>
<dbReference type="Pfam" id="PF00258">
    <property type="entry name" value="Flavodoxin_1"/>
    <property type="match status" value="1"/>
</dbReference>
<dbReference type="PANTHER" id="PTHR19384">
    <property type="entry name" value="NITRIC OXIDE SYNTHASE-RELATED"/>
    <property type="match status" value="1"/>
</dbReference>
<keyword evidence="3" id="KW-0285">Flavoprotein</keyword>
<dbReference type="InterPro" id="IPR003097">
    <property type="entry name" value="CysJ-like_FAD-binding"/>
</dbReference>
<dbReference type="InterPro" id="IPR029039">
    <property type="entry name" value="Flavoprotein-like_sf"/>
</dbReference>
<name>G0U3H7_TRYVY</name>
<evidence type="ECO:0000256" key="1">
    <source>
        <dbReference type="ARBA" id="ARBA00001917"/>
    </source>
</evidence>
<evidence type="ECO:0000259" key="10">
    <source>
        <dbReference type="PROSITE" id="PS51384"/>
    </source>
</evidence>
<dbReference type="InterPro" id="IPR001709">
    <property type="entry name" value="Flavoprot_Pyr_Nucl_cyt_Rdtase"/>
</dbReference>
<feature type="domain" description="Flavodoxin-like" evidence="9">
    <location>
        <begin position="111"/>
        <end position="267"/>
    </location>
</feature>
<dbReference type="EMBL" id="HE573025">
    <property type="protein sequence ID" value="CCC50834.1"/>
    <property type="molecule type" value="Genomic_DNA"/>
</dbReference>
<dbReference type="SUPFAM" id="SSF52218">
    <property type="entry name" value="Flavoproteins"/>
    <property type="match status" value="1"/>
</dbReference>
<dbReference type="PRINTS" id="PR00371">
    <property type="entry name" value="FPNCR"/>
</dbReference>
<proteinExistence type="predicted"/>
<dbReference type="VEuPathDB" id="TriTrypDB:TvY486_0906550"/>
<keyword evidence="4" id="KW-0288">FMN</keyword>
<dbReference type="GO" id="GO:0050660">
    <property type="term" value="F:flavin adenine dinucleotide binding"/>
    <property type="evidence" value="ECO:0007669"/>
    <property type="project" value="TreeGrafter"/>
</dbReference>
<sequence>MITISNVNSNNVLYLFCSLFGLFNTSLATSPLTLVPPLMPLCTVDRWTVPGRWGGLSAIIVSTVAFALALREWRRYRFRKALVRSLASKYADMLKERQEQPSACSNCEAQISVMYGSFSGNAEMYAKSLVAELRSRGAEVALADPSSWVCRTHCKPRHATSPLENEKTLVAVFVVATSGEGEPPDNFSSAFAMMREAACKTNKPYAGLLYAVFALGDSSYKYFCRAGVDVDSFVRIGGGVELLPIGFGDARDPMRDDVFEEWQELLVEKLVSVGIAPQSSVPEAPPSPQLLLRFTPDKPIEPFAYAPPPSLLEPSIRYPVHFVVVSKTQRTSKREDGSYILHLVAKFEGKMVSYQAGDHFGIYPVNNPAIVEAYRKALNIGEAEWSTPVELCTTVNARARASLRNTFPARVTLRTVFERYLDLCGKPRKSTLRVLARCCSDRREKEEFLDLLRAVDLANGSKLEQATGGLRTVLDYLRKFPSCCGSFGLEHFVEAMPRVQPRYYSIASDMLTHPSTVEIFVRIVPGGLNSTYLHNVSVGETVTAFVRKSSFHLPTKCGGRPVVMIGPGTGVASMIGFCHRRAALKKKQPATRHGPMVLFFGNRQRATEHFVQRELEEWCPHGEGQLPPAGITQDPVLTLSDVAFSRDQRERYYVTHLIEKHRDYLLQLLRTDANGGCLIYLSGNASHMARSVDRALLNLLEYGGWPKHAAAEFLARMERERRYLKDVY</sequence>
<gene>
    <name evidence="11" type="ORF">TVY486_0906550</name>
</gene>
<organism evidence="11">
    <name type="scientific">Trypanosoma vivax (strain Y486)</name>
    <dbReference type="NCBI Taxonomy" id="1055687"/>
    <lineage>
        <taxon>Eukaryota</taxon>
        <taxon>Discoba</taxon>
        <taxon>Euglenozoa</taxon>
        <taxon>Kinetoplastea</taxon>
        <taxon>Metakinetoplastina</taxon>
        <taxon>Trypanosomatida</taxon>
        <taxon>Trypanosomatidae</taxon>
        <taxon>Trypanosoma</taxon>
        <taxon>Duttonella</taxon>
    </lineage>
</organism>
<dbReference type="PANTHER" id="PTHR19384:SF125">
    <property type="entry name" value="P450 REDUCTASE, PUTATIVE-RELATED"/>
    <property type="match status" value="1"/>
</dbReference>
<evidence type="ECO:0000256" key="7">
    <source>
        <dbReference type="ARBA" id="ARBA00023002"/>
    </source>
</evidence>
<evidence type="ECO:0000313" key="11">
    <source>
        <dbReference type="EMBL" id="CCC50834.1"/>
    </source>
</evidence>
<dbReference type="InterPro" id="IPR008254">
    <property type="entry name" value="Flavodoxin/NO_synth"/>
</dbReference>
<evidence type="ECO:0000259" key="9">
    <source>
        <dbReference type="PROSITE" id="PS50902"/>
    </source>
</evidence>
<dbReference type="Pfam" id="PF00667">
    <property type="entry name" value="FAD_binding_1"/>
    <property type="match status" value="1"/>
</dbReference>
<keyword evidence="7 11" id="KW-0560">Oxidoreductase</keyword>
<dbReference type="InterPro" id="IPR017927">
    <property type="entry name" value="FAD-bd_FR_type"/>
</dbReference>
<dbReference type="Gene3D" id="1.20.990.10">
    <property type="entry name" value="NADPH-cytochrome p450 Reductase, Chain A, domain 3"/>
    <property type="match status" value="1"/>
</dbReference>
<dbReference type="GO" id="GO:0003958">
    <property type="term" value="F:NADPH-hemoprotein reductase activity"/>
    <property type="evidence" value="ECO:0007669"/>
    <property type="project" value="UniProtKB-EC"/>
</dbReference>
<comment type="cofactor">
    <cofactor evidence="2">
        <name>FAD</name>
        <dbReference type="ChEBI" id="CHEBI:57692"/>
    </cofactor>
</comment>
<dbReference type="AlphaFoldDB" id="G0U3H7"/>
<dbReference type="Gene3D" id="3.40.50.80">
    <property type="entry name" value="Nucleotide-binding domain of ferredoxin-NADP reductase (FNR) module"/>
    <property type="match status" value="1"/>
</dbReference>
<dbReference type="PROSITE" id="PS51384">
    <property type="entry name" value="FAD_FR"/>
    <property type="match status" value="1"/>
</dbReference>
<dbReference type="GO" id="GO:0005829">
    <property type="term" value="C:cytosol"/>
    <property type="evidence" value="ECO:0007669"/>
    <property type="project" value="TreeGrafter"/>
</dbReference>
<dbReference type="Gene3D" id="3.40.50.360">
    <property type="match status" value="1"/>
</dbReference>
<keyword evidence="8" id="KW-1133">Transmembrane helix</keyword>
<dbReference type="GO" id="GO:0010181">
    <property type="term" value="F:FMN binding"/>
    <property type="evidence" value="ECO:0007669"/>
    <property type="project" value="InterPro"/>
</dbReference>
<evidence type="ECO:0000256" key="6">
    <source>
        <dbReference type="ARBA" id="ARBA00022857"/>
    </source>
</evidence>
<dbReference type="SUPFAM" id="SSF63380">
    <property type="entry name" value="Riboflavin synthase domain-like"/>
    <property type="match status" value="1"/>
</dbReference>
<evidence type="ECO:0000256" key="5">
    <source>
        <dbReference type="ARBA" id="ARBA00022827"/>
    </source>
</evidence>
<dbReference type="InterPro" id="IPR017938">
    <property type="entry name" value="Riboflavin_synthase-like_b-brl"/>
</dbReference>
<evidence type="ECO:0000256" key="2">
    <source>
        <dbReference type="ARBA" id="ARBA00001974"/>
    </source>
</evidence>